<organism evidence="2 3">
    <name type="scientific">Deinococcus aetherius</name>
    <dbReference type="NCBI Taxonomy" id="200252"/>
    <lineage>
        <taxon>Bacteria</taxon>
        <taxon>Thermotogati</taxon>
        <taxon>Deinococcota</taxon>
        <taxon>Deinococci</taxon>
        <taxon>Deinococcales</taxon>
        <taxon>Deinococcaceae</taxon>
        <taxon>Deinococcus</taxon>
    </lineage>
</organism>
<dbReference type="InterPro" id="IPR051677">
    <property type="entry name" value="AfsR-DnrI-RedD_regulator"/>
</dbReference>
<evidence type="ECO:0000313" key="3">
    <source>
        <dbReference type="Proteomes" id="UP001064971"/>
    </source>
</evidence>
<gene>
    <name evidence="2" type="ORF">DAETH_39360</name>
</gene>
<dbReference type="Gene3D" id="1.25.40.10">
    <property type="entry name" value="Tetratricopeptide repeat domain"/>
    <property type="match status" value="1"/>
</dbReference>
<dbReference type="Pfam" id="PF03704">
    <property type="entry name" value="BTAD"/>
    <property type="match status" value="1"/>
</dbReference>
<dbReference type="SUPFAM" id="SSF52540">
    <property type="entry name" value="P-loop containing nucleoside triphosphate hydrolases"/>
    <property type="match status" value="1"/>
</dbReference>
<sequence length="700" mass="74808">MAAGPVCWGDMTPTRPWRLEVLGTSRLIRPDGAALRPEKVALALLTYLALEGPTPRSRLAALLWPETEPGAARNNLVHLLRRVARTCGEDLLRAGDTLSLAPGVEVDARTLLEAEGTGGDGDDSFGELLDGVEFDERPDLADWLLAWRETFAARREGRLQARLARAEGNGDLVGALAAATRLLDLDPLSEDAYREAMRLHYRLGDRAAALRTYHRCREVLGRELGVEPGAATTRLAGEIERGEDVMGPPTAARPALPLAVRRPPVLVGRAQAWAQMESAWEKGQIIYLTGDPGVGKTRLAQDFVASRGRALYLPGHPGSRDVPFAAAAHNARARLAASPGVELPAWVRRELSRVLPEFRKGAPPAPIDSEQARLNYFLAHLEVVRLTGSGYAGVITDDVQHYDEASVDLGAFFLTQGSRAGAADDVPRHILIYRRGTLPPVTQARQDALVKAGRAVRIDLGPLGEAAVAELLGEVFGEAAPVPLPTLARDLHGLTGGNPQFLLEALRHMFQTGDFTVGDALRVHARGVTSLTGERLAGLSAPALQAARAAAVLGEDPPLELVAEVLRVSLFDLAGAWEELEGAQVVHGERFSHALVREAVLDGTPPGVRTLLERSAARTLPGHGAHPGRVARHWLNAGDLRQAAVWLMRAGEAAAGTSRHVEAADFYASALGAYREVGDAEGERSALLAQEAAQGRGQAG</sequence>
<geneLocation type="plasmid" evidence="2 3">
    <name>pDAETH-2</name>
</geneLocation>
<dbReference type="Pfam" id="PF13191">
    <property type="entry name" value="AAA_16"/>
    <property type="match status" value="1"/>
</dbReference>
<dbReference type="InterPro" id="IPR005158">
    <property type="entry name" value="BTAD"/>
</dbReference>
<dbReference type="InterPro" id="IPR027417">
    <property type="entry name" value="P-loop_NTPase"/>
</dbReference>
<evidence type="ECO:0000313" key="2">
    <source>
        <dbReference type="EMBL" id="BDP43967.1"/>
    </source>
</evidence>
<name>A0ABN6RKW0_9DEIO</name>
<accession>A0ABN6RKW0</accession>
<keyword evidence="3" id="KW-1185">Reference proteome</keyword>
<dbReference type="InterPro" id="IPR011990">
    <property type="entry name" value="TPR-like_helical_dom_sf"/>
</dbReference>
<proteinExistence type="predicted"/>
<feature type="domain" description="Bacterial transcriptional activator" evidence="1">
    <location>
        <begin position="106"/>
        <end position="240"/>
    </location>
</feature>
<reference evidence="2" key="1">
    <citation type="submission" date="2022-07" db="EMBL/GenBank/DDBJ databases">
        <title>Complete Genome Sequence of the Radioresistant Bacterium Deinococcus aetherius ST0316, Isolated from the Air Dust collected in Lower Stratosphere above Japan.</title>
        <authorList>
            <person name="Satoh K."/>
            <person name="Hagiwara K."/>
            <person name="Katsumata K."/>
            <person name="Kubo A."/>
            <person name="Yokobori S."/>
            <person name="Yamagishi A."/>
            <person name="Oono Y."/>
            <person name="Narumi I."/>
        </authorList>
    </citation>
    <scope>NUCLEOTIDE SEQUENCE</scope>
    <source>
        <strain evidence="2">ST0316</strain>
        <plasmid evidence="2">pDAETH-2</plasmid>
    </source>
</reference>
<dbReference type="PANTHER" id="PTHR35807">
    <property type="entry name" value="TRANSCRIPTIONAL REGULATOR REDD-RELATED"/>
    <property type="match status" value="1"/>
</dbReference>
<dbReference type="SMART" id="SM01043">
    <property type="entry name" value="BTAD"/>
    <property type="match status" value="1"/>
</dbReference>
<dbReference type="SUPFAM" id="SSF48452">
    <property type="entry name" value="TPR-like"/>
    <property type="match status" value="1"/>
</dbReference>
<dbReference type="EMBL" id="AP026562">
    <property type="protein sequence ID" value="BDP43967.1"/>
    <property type="molecule type" value="Genomic_DNA"/>
</dbReference>
<dbReference type="InterPro" id="IPR041664">
    <property type="entry name" value="AAA_16"/>
</dbReference>
<evidence type="ECO:0000259" key="1">
    <source>
        <dbReference type="SMART" id="SM01043"/>
    </source>
</evidence>
<keyword evidence="2" id="KW-0614">Plasmid</keyword>
<dbReference type="Proteomes" id="UP001064971">
    <property type="component" value="Plasmid pDAETH-2"/>
</dbReference>
<protein>
    <recommendedName>
        <fullName evidence="1">Bacterial transcriptional activator domain-containing protein</fullName>
    </recommendedName>
</protein>